<keyword evidence="2" id="KW-1185">Reference proteome</keyword>
<comment type="caution">
    <text evidence="1">The sequence shown here is derived from an EMBL/GenBank/DDBJ whole genome shotgun (WGS) entry which is preliminary data.</text>
</comment>
<proteinExistence type="predicted"/>
<reference evidence="1" key="1">
    <citation type="submission" date="2023-07" db="EMBL/GenBank/DDBJ databases">
        <title>AMR profile of multidrug- resistance Chryseobacterium gambrini related strain.</title>
        <authorList>
            <person name="Kirdat K."/>
            <person name="Bhatt A."/>
            <person name="Kuyare S."/>
            <person name="Yadav A."/>
        </authorList>
    </citation>
    <scope>NUCLEOTIDE SEQUENCE</scope>
    <source>
        <strain evidence="1">APV-1</strain>
    </source>
</reference>
<accession>A0ABT8U1A2</accession>
<gene>
    <name evidence="1" type="ORF">QWT87_08050</name>
</gene>
<sequence>MRVEYSDLSKKDFENLQDYLFDHWGVLVLENFLDKYDQAIQMLLQKMYTLKNIEIQGL</sequence>
<evidence type="ECO:0008006" key="3">
    <source>
        <dbReference type="Google" id="ProtNLM"/>
    </source>
</evidence>
<evidence type="ECO:0000313" key="2">
    <source>
        <dbReference type="Proteomes" id="UP001168128"/>
    </source>
</evidence>
<protein>
    <recommendedName>
        <fullName evidence="3">Type II toxin-antitoxin system RelE/ParE family toxin</fullName>
    </recommendedName>
</protein>
<dbReference type="EMBL" id="JAULSJ010000010">
    <property type="protein sequence ID" value="MDO3424841.1"/>
    <property type="molecule type" value="Genomic_DNA"/>
</dbReference>
<evidence type="ECO:0000313" key="1">
    <source>
        <dbReference type="EMBL" id="MDO3424841.1"/>
    </source>
</evidence>
<dbReference type="Proteomes" id="UP001168128">
    <property type="component" value="Unassembled WGS sequence"/>
</dbReference>
<dbReference type="RefSeq" id="WP_302715558.1">
    <property type="nucleotide sequence ID" value="NZ_JAULSJ010000010.1"/>
</dbReference>
<name>A0ABT8U1A2_9FLAO</name>
<organism evidence="1 2">
    <name type="scientific">Chryseobacterium urinae</name>
    <dbReference type="NCBI Taxonomy" id="3058400"/>
    <lineage>
        <taxon>Bacteria</taxon>
        <taxon>Pseudomonadati</taxon>
        <taxon>Bacteroidota</taxon>
        <taxon>Flavobacteriia</taxon>
        <taxon>Flavobacteriales</taxon>
        <taxon>Weeksellaceae</taxon>
        <taxon>Chryseobacterium group</taxon>
        <taxon>Chryseobacterium</taxon>
    </lineage>
</organism>